<dbReference type="EMBL" id="CP002158">
    <property type="protein sequence ID" value="ADL25508.1"/>
    <property type="molecule type" value="Genomic_DNA"/>
</dbReference>
<dbReference type="eggNOG" id="ENOG5032Y0W">
    <property type="taxonomic scope" value="Bacteria"/>
</dbReference>
<dbReference type="HOGENOM" id="CLU_129761_0_0_0"/>
<name>D9SC14_FIBSS</name>
<evidence type="ECO:0000313" key="1">
    <source>
        <dbReference type="EMBL" id="ADL25508.1"/>
    </source>
</evidence>
<dbReference type="Proteomes" id="UP000000517">
    <property type="component" value="Chromosome"/>
</dbReference>
<dbReference type="AlphaFoldDB" id="D9SC14"/>
<proteinExistence type="predicted"/>
<dbReference type="KEGG" id="fsc:FSU_2164"/>
<sequence length="177" mass="20562">MIMFDKEVRLTGKHARYMILLANNLGETNAKLFNRNIDVYVQAPIVGFLYKRKGSKDNDMKDPNGKVYDAHILKDQMLNAKDNLVFNMQLILLLDSEYEQNEENRIDHAFRNFGKNDGDFELFESYLLGGIEVLYEHLIADAAKTDDFIENLSSFVDDINERYNQNVNKEKLLDSLN</sequence>
<accession>D9SC14</accession>
<gene>
    <name evidence="1" type="ordered locus">FSU_2164</name>
</gene>
<organism evidence="1 2">
    <name type="scientific">Fibrobacter succinogenes (strain ATCC 19169 / S85)</name>
    <dbReference type="NCBI Taxonomy" id="59374"/>
    <lineage>
        <taxon>Bacteria</taxon>
        <taxon>Pseudomonadati</taxon>
        <taxon>Fibrobacterota</taxon>
        <taxon>Fibrobacteria</taxon>
        <taxon>Fibrobacterales</taxon>
        <taxon>Fibrobacteraceae</taxon>
        <taxon>Fibrobacter</taxon>
    </lineage>
</organism>
<dbReference type="STRING" id="59374.FSU_2164"/>
<reference evidence="2" key="1">
    <citation type="submission" date="2010-08" db="EMBL/GenBank/DDBJ databases">
        <title>Complete sequence of Fibrobacter succinogenes subsp. succinogenes S85.</title>
        <authorList>
            <person name="Durkin A.S."/>
            <person name="Nelson K.E."/>
            <person name="Morrison M."/>
            <person name="Forsberg C.W."/>
            <person name="Wilson D.B."/>
            <person name="Russell J.B."/>
            <person name="Cann I.K.O."/>
            <person name="Mackie R.I."/>
            <person name="White B.A."/>
        </authorList>
    </citation>
    <scope>NUCLEOTIDE SEQUENCE [LARGE SCALE GENOMIC DNA]</scope>
    <source>
        <strain evidence="2">ATCC 19169 / S85</strain>
    </source>
</reference>
<evidence type="ECO:0000313" key="2">
    <source>
        <dbReference type="Proteomes" id="UP000000517"/>
    </source>
</evidence>
<protein>
    <submittedName>
        <fullName evidence="1">Uncharacterized protein</fullName>
    </submittedName>
</protein>